<dbReference type="InterPro" id="IPR052343">
    <property type="entry name" value="Retrotransposon-Effector_Assoc"/>
</dbReference>
<sequence length="201" mass="23003">MVVKLDMSKAYDRVKWAFLKEVMLQMGFTMEWATLIMKCISTVSYTVNINGRRGNVFKPTRGLRQGDPLSPFLFLICSKGISSLIRIAIAEGLMKGVRLTSYQSGFFCYEFWAIWGERNRRIHEQKNSTGQEIPDFINNYMAELNGLEMRNPIKGKEIRRWSYAPSEFVKINFDGAYDANHHQSASGIVVRNEEGVVLLSA</sequence>
<dbReference type="EMBL" id="JARKNE010000010">
    <property type="protein sequence ID" value="KAK5795168.1"/>
    <property type="molecule type" value="Genomic_DNA"/>
</dbReference>
<dbReference type="InterPro" id="IPR043502">
    <property type="entry name" value="DNA/RNA_pol_sf"/>
</dbReference>
<proteinExistence type="predicted"/>
<dbReference type="SUPFAM" id="SSF56672">
    <property type="entry name" value="DNA/RNA polymerases"/>
    <property type="match status" value="1"/>
</dbReference>
<dbReference type="Pfam" id="PF00078">
    <property type="entry name" value="RVT_1"/>
    <property type="match status" value="1"/>
</dbReference>
<comment type="caution">
    <text evidence="2">The sequence shown here is derived from an EMBL/GenBank/DDBJ whole genome shotgun (WGS) entry which is preliminary data.</text>
</comment>
<feature type="domain" description="Reverse transcriptase" evidence="1">
    <location>
        <begin position="2"/>
        <end position="88"/>
    </location>
</feature>
<dbReference type="PANTHER" id="PTHR46890:SF48">
    <property type="entry name" value="RNA-DIRECTED DNA POLYMERASE"/>
    <property type="match status" value="1"/>
</dbReference>
<reference evidence="2 3" key="1">
    <citation type="submission" date="2023-03" db="EMBL/GenBank/DDBJ databases">
        <title>WGS of Gossypium arboreum.</title>
        <authorList>
            <person name="Yu D."/>
        </authorList>
    </citation>
    <scope>NUCLEOTIDE SEQUENCE [LARGE SCALE GENOMIC DNA]</scope>
    <source>
        <tissue evidence="2">Leaf</tissue>
    </source>
</reference>
<accession>A0ABR0NMP6</accession>
<organism evidence="2 3">
    <name type="scientific">Gossypium arboreum</name>
    <name type="common">Tree cotton</name>
    <name type="synonym">Gossypium nanking</name>
    <dbReference type="NCBI Taxonomy" id="29729"/>
    <lineage>
        <taxon>Eukaryota</taxon>
        <taxon>Viridiplantae</taxon>
        <taxon>Streptophyta</taxon>
        <taxon>Embryophyta</taxon>
        <taxon>Tracheophyta</taxon>
        <taxon>Spermatophyta</taxon>
        <taxon>Magnoliopsida</taxon>
        <taxon>eudicotyledons</taxon>
        <taxon>Gunneridae</taxon>
        <taxon>Pentapetalae</taxon>
        <taxon>rosids</taxon>
        <taxon>malvids</taxon>
        <taxon>Malvales</taxon>
        <taxon>Malvaceae</taxon>
        <taxon>Malvoideae</taxon>
        <taxon>Gossypium</taxon>
    </lineage>
</organism>
<keyword evidence="3" id="KW-1185">Reference proteome</keyword>
<protein>
    <recommendedName>
        <fullName evidence="1">Reverse transcriptase domain-containing protein</fullName>
    </recommendedName>
</protein>
<gene>
    <name evidence="2" type="ORF">PVK06_036426</name>
</gene>
<dbReference type="InterPro" id="IPR000477">
    <property type="entry name" value="RT_dom"/>
</dbReference>
<dbReference type="Proteomes" id="UP001358586">
    <property type="component" value="Chromosome 10"/>
</dbReference>
<evidence type="ECO:0000313" key="2">
    <source>
        <dbReference type="EMBL" id="KAK5795168.1"/>
    </source>
</evidence>
<evidence type="ECO:0000259" key="1">
    <source>
        <dbReference type="Pfam" id="PF00078"/>
    </source>
</evidence>
<dbReference type="PANTHER" id="PTHR46890">
    <property type="entry name" value="NON-LTR RETROLELEMENT REVERSE TRANSCRIPTASE-LIKE PROTEIN-RELATED"/>
    <property type="match status" value="1"/>
</dbReference>
<evidence type="ECO:0000313" key="3">
    <source>
        <dbReference type="Proteomes" id="UP001358586"/>
    </source>
</evidence>
<name>A0ABR0NMP6_GOSAR</name>